<reference evidence="2 3" key="1">
    <citation type="journal article" date="2024" name="Commun. Biol.">
        <title>Comparative genomic analysis of thermophilic fungi reveals convergent evolutionary adaptations and gene losses.</title>
        <authorList>
            <person name="Steindorff A.S."/>
            <person name="Aguilar-Pontes M.V."/>
            <person name="Robinson A.J."/>
            <person name="Andreopoulos B."/>
            <person name="LaButti K."/>
            <person name="Kuo A."/>
            <person name="Mondo S."/>
            <person name="Riley R."/>
            <person name="Otillar R."/>
            <person name="Haridas S."/>
            <person name="Lipzen A."/>
            <person name="Grimwood J."/>
            <person name="Schmutz J."/>
            <person name="Clum A."/>
            <person name="Reid I.D."/>
            <person name="Moisan M.C."/>
            <person name="Butler G."/>
            <person name="Nguyen T.T.M."/>
            <person name="Dewar K."/>
            <person name="Conant G."/>
            <person name="Drula E."/>
            <person name="Henrissat B."/>
            <person name="Hansel C."/>
            <person name="Singer S."/>
            <person name="Hutchinson M.I."/>
            <person name="de Vries R.P."/>
            <person name="Natvig D.O."/>
            <person name="Powell A.J."/>
            <person name="Tsang A."/>
            <person name="Grigoriev I.V."/>
        </authorList>
    </citation>
    <scope>NUCLEOTIDE SEQUENCE [LARGE SCALE GENOMIC DNA]</scope>
    <source>
        <strain evidence="2 3">CBS 494.80</strain>
    </source>
</reference>
<name>A0ABR4CD44_9HELO</name>
<sequence>MAASRQNRVQSKRTRKYFRIDYPGRSSPALWKLINTPKEGSVSTALEHSKTFTGAHGSGNIRPAGWGAAVQSALGALGAFGLDSWASGSQLDPGFNGFNGKTDGTMWESHDTDKSAAGGASQQPYFRNMQVNVENRIKSPADAS</sequence>
<evidence type="ECO:0000256" key="1">
    <source>
        <dbReference type="SAM" id="MobiDB-lite"/>
    </source>
</evidence>
<dbReference type="Proteomes" id="UP001595075">
    <property type="component" value="Unassembled WGS sequence"/>
</dbReference>
<protein>
    <submittedName>
        <fullName evidence="2">Uncharacterized protein</fullName>
    </submittedName>
</protein>
<comment type="caution">
    <text evidence="2">The sequence shown here is derived from an EMBL/GenBank/DDBJ whole genome shotgun (WGS) entry which is preliminary data.</text>
</comment>
<keyword evidence="3" id="KW-1185">Reference proteome</keyword>
<gene>
    <name evidence="2" type="ORF">VTL71DRAFT_15969</name>
</gene>
<feature type="region of interest" description="Disordered" evidence="1">
    <location>
        <begin position="102"/>
        <end position="123"/>
    </location>
</feature>
<proteinExistence type="predicted"/>
<accession>A0ABR4CD44</accession>
<organism evidence="2 3">
    <name type="scientific">Oculimacula yallundae</name>
    <dbReference type="NCBI Taxonomy" id="86028"/>
    <lineage>
        <taxon>Eukaryota</taxon>
        <taxon>Fungi</taxon>
        <taxon>Dikarya</taxon>
        <taxon>Ascomycota</taxon>
        <taxon>Pezizomycotina</taxon>
        <taxon>Leotiomycetes</taxon>
        <taxon>Helotiales</taxon>
        <taxon>Ploettnerulaceae</taxon>
        <taxon>Oculimacula</taxon>
    </lineage>
</organism>
<evidence type="ECO:0000313" key="3">
    <source>
        <dbReference type="Proteomes" id="UP001595075"/>
    </source>
</evidence>
<evidence type="ECO:0000313" key="2">
    <source>
        <dbReference type="EMBL" id="KAL2067871.1"/>
    </source>
</evidence>
<dbReference type="EMBL" id="JAZHXI010000009">
    <property type="protein sequence ID" value="KAL2067871.1"/>
    <property type="molecule type" value="Genomic_DNA"/>
</dbReference>